<accession>A0A2U8DSD1</accession>
<reference evidence="4" key="1">
    <citation type="submission" date="2017-04" db="EMBL/GenBank/DDBJ databases">
        <authorList>
            <person name="Song Y."/>
            <person name="Cho B.-K."/>
        </authorList>
    </citation>
    <scope>NUCLEOTIDE SEQUENCE [LARGE SCALE GENOMIC DNA]</scope>
    <source>
        <strain evidence="4">SL1</strain>
    </source>
</reference>
<protein>
    <recommendedName>
        <fullName evidence="2">Prolow-density lipoprotein receptor-related protein 1-like beta-propeller domain-containing protein</fullName>
    </recommendedName>
</protein>
<dbReference type="Pfam" id="PF16472">
    <property type="entry name" value="DUF5050"/>
    <property type="match status" value="1"/>
</dbReference>
<organism evidence="3 4">
    <name type="scientific">Clostridium drakei</name>
    <dbReference type="NCBI Taxonomy" id="332101"/>
    <lineage>
        <taxon>Bacteria</taxon>
        <taxon>Bacillati</taxon>
        <taxon>Bacillota</taxon>
        <taxon>Clostridia</taxon>
        <taxon>Eubacteriales</taxon>
        <taxon>Clostridiaceae</taxon>
        <taxon>Clostridium</taxon>
    </lineage>
</organism>
<feature type="coiled-coil region" evidence="1">
    <location>
        <begin position="4"/>
        <end position="59"/>
    </location>
</feature>
<dbReference type="KEGG" id="cdrk:B9W14_11105"/>
<sequence length="472" mass="55242">MSMFLFRNKEIDKLKQELKVLKNEKQLLLDKYEKLDKELHKFENENKKLLERAELAEKFETADRFHKFLESFGKKPKLVDLIFELEKDNKDVQKIVSAFNKNESILINEKSSYLFQYTDKKDKSQPKIEDIEDMSKKIDTELNQIVSAGLERIENEKKEKRKKEEEERFGKVLYSEDDTIRYGNTPGNIANGGRCCIYGDRIYIGLKNKIMIEYSKKTGEKVKEYRGFNLGKLAVIHNKLFYGNIRYEKFIAFLGNRNIECFTCFKGEFYWGSQTIYDGRLYFTNRDDGDRIYYCSLQGQNVTELSSNALPAKRGTELSFSSDWVYYNSTSGFARINSNNSSFELLPNGLYGIICSPKGVYGLISKNYRSQLYYFKHTNPEETILIIDDVICFNLNKNKIVFSSRNKKGLFTANSDGSEIRMIVQYTAWSINIVNDWVYFKDSNMMDDYYRVRIDGTGLTRLKEGEPLYVVD</sequence>
<dbReference type="EMBL" id="CP020953">
    <property type="protein sequence ID" value="AWI05022.1"/>
    <property type="molecule type" value="Genomic_DNA"/>
</dbReference>
<dbReference type="InterPro" id="IPR032485">
    <property type="entry name" value="LRP1-like_beta_prop"/>
</dbReference>
<evidence type="ECO:0000313" key="3">
    <source>
        <dbReference type="EMBL" id="AWI05022.1"/>
    </source>
</evidence>
<evidence type="ECO:0000259" key="2">
    <source>
        <dbReference type="Pfam" id="PF16472"/>
    </source>
</evidence>
<proteinExistence type="predicted"/>
<dbReference type="OrthoDB" id="27389at2"/>
<feature type="domain" description="Prolow-density lipoprotein receptor-related protein 1-like beta-propeller" evidence="2">
    <location>
        <begin position="184"/>
        <end position="452"/>
    </location>
</feature>
<evidence type="ECO:0000313" key="4">
    <source>
        <dbReference type="Proteomes" id="UP000244910"/>
    </source>
</evidence>
<dbReference type="Proteomes" id="UP000244910">
    <property type="component" value="Chromosome"/>
</dbReference>
<evidence type="ECO:0000256" key="1">
    <source>
        <dbReference type="SAM" id="Coils"/>
    </source>
</evidence>
<name>A0A2U8DSD1_9CLOT</name>
<keyword evidence="1" id="KW-0175">Coiled coil</keyword>
<dbReference type="AlphaFoldDB" id="A0A2U8DSD1"/>
<keyword evidence="4" id="KW-1185">Reference proteome</keyword>
<dbReference type="SUPFAM" id="SSF69304">
    <property type="entry name" value="Tricorn protease N-terminal domain"/>
    <property type="match status" value="1"/>
</dbReference>
<gene>
    <name evidence="3" type="ORF">B9W14_11105</name>
</gene>